<dbReference type="Gene3D" id="1.10.260.40">
    <property type="entry name" value="lambda repressor-like DNA-binding domains"/>
    <property type="match status" value="1"/>
</dbReference>
<evidence type="ECO:0000259" key="1">
    <source>
        <dbReference type="PROSITE" id="PS50943"/>
    </source>
</evidence>
<proteinExistence type="predicted"/>
<dbReference type="Pfam" id="PF01381">
    <property type="entry name" value="HTH_3"/>
    <property type="match status" value="1"/>
</dbReference>
<dbReference type="SUPFAM" id="SSF47413">
    <property type="entry name" value="lambda repressor-like DNA-binding domains"/>
    <property type="match status" value="1"/>
</dbReference>
<dbReference type="EMBL" id="CAAHFG010000001">
    <property type="protein sequence ID" value="VGO12377.1"/>
    <property type="molecule type" value="Genomic_DNA"/>
</dbReference>
<dbReference type="SMART" id="SM00530">
    <property type="entry name" value="HTH_XRE"/>
    <property type="match status" value="1"/>
</dbReference>
<reference evidence="2 3" key="1">
    <citation type="submission" date="2019-04" db="EMBL/GenBank/DDBJ databases">
        <authorList>
            <person name="Van Vliet M D."/>
        </authorList>
    </citation>
    <scope>NUCLEOTIDE SEQUENCE [LARGE SCALE GENOMIC DNA]</scope>
    <source>
        <strain evidence="2 3">F1</strain>
    </source>
</reference>
<feature type="domain" description="HTH cro/C1-type" evidence="1">
    <location>
        <begin position="9"/>
        <end position="63"/>
    </location>
</feature>
<evidence type="ECO:0000313" key="3">
    <source>
        <dbReference type="Proteomes" id="UP000366872"/>
    </source>
</evidence>
<dbReference type="CDD" id="cd00093">
    <property type="entry name" value="HTH_XRE"/>
    <property type="match status" value="1"/>
</dbReference>
<dbReference type="PROSITE" id="PS50943">
    <property type="entry name" value="HTH_CROC1"/>
    <property type="match status" value="1"/>
</dbReference>
<sequence length="86" mass="9345">MMNELATNLMRLRKMNSLTQQDVADAAGISRVAYRNLKKGAAQPRQKTLQALADALNASVFDLLAPLEELQNQMLSIVTTAISSAV</sequence>
<evidence type="ECO:0000313" key="2">
    <source>
        <dbReference type="EMBL" id="VGO12377.1"/>
    </source>
</evidence>
<organism evidence="2 3">
    <name type="scientific">Pontiella desulfatans</name>
    <dbReference type="NCBI Taxonomy" id="2750659"/>
    <lineage>
        <taxon>Bacteria</taxon>
        <taxon>Pseudomonadati</taxon>
        <taxon>Kiritimatiellota</taxon>
        <taxon>Kiritimatiellia</taxon>
        <taxon>Kiritimatiellales</taxon>
        <taxon>Pontiellaceae</taxon>
        <taxon>Pontiella</taxon>
    </lineage>
</organism>
<dbReference type="Proteomes" id="UP000366872">
    <property type="component" value="Unassembled WGS sequence"/>
</dbReference>
<gene>
    <name evidence="2" type="ORF">PDESU_00929</name>
</gene>
<dbReference type="InterPro" id="IPR001387">
    <property type="entry name" value="Cro/C1-type_HTH"/>
</dbReference>
<accession>A0A6C2TXQ9</accession>
<protein>
    <recommendedName>
        <fullName evidence="1">HTH cro/C1-type domain-containing protein</fullName>
    </recommendedName>
</protein>
<dbReference type="GO" id="GO:0003677">
    <property type="term" value="F:DNA binding"/>
    <property type="evidence" value="ECO:0007669"/>
    <property type="project" value="InterPro"/>
</dbReference>
<dbReference type="AlphaFoldDB" id="A0A6C2TXQ9"/>
<name>A0A6C2TXQ9_PONDE</name>
<keyword evidence="3" id="KW-1185">Reference proteome</keyword>
<dbReference type="RefSeq" id="WP_136078047.1">
    <property type="nucleotide sequence ID" value="NZ_CAAHFG010000001.1"/>
</dbReference>
<dbReference type="InterPro" id="IPR010982">
    <property type="entry name" value="Lambda_DNA-bd_dom_sf"/>
</dbReference>